<accession>A0ABY1QQ33</accession>
<dbReference type="PROSITE" id="PS51900">
    <property type="entry name" value="CB"/>
    <property type="match status" value="1"/>
</dbReference>
<feature type="domain" description="Core-binding (CB)" evidence="7">
    <location>
        <begin position="51"/>
        <end position="131"/>
    </location>
</feature>
<evidence type="ECO:0000256" key="5">
    <source>
        <dbReference type="PROSITE-ProRule" id="PRU01248"/>
    </source>
</evidence>
<dbReference type="EMBL" id="FXUG01000022">
    <property type="protein sequence ID" value="SMP77076.1"/>
    <property type="molecule type" value="Genomic_DNA"/>
</dbReference>
<dbReference type="PANTHER" id="PTHR30349">
    <property type="entry name" value="PHAGE INTEGRASE-RELATED"/>
    <property type="match status" value="1"/>
</dbReference>
<dbReference type="Proteomes" id="UP001158067">
    <property type="component" value="Unassembled WGS sequence"/>
</dbReference>
<evidence type="ECO:0000256" key="3">
    <source>
        <dbReference type="ARBA" id="ARBA00023125"/>
    </source>
</evidence>
<dbReference type="RefSeq" id="WP_283435337.1">
    <property type="nucleotide sequence ID" value="NZ_FXUG01000022.1"/>
</dbReference>
<dbReference type="PANTHER" id="PTHR30349:SF41">
    <property type="entry name" value="INTEGRASE_RECOMBINASE PROTEIN MJ0367-RELATED"/>
    <property type="match status" value="1"/>
</dbReference>
<keyword evidence="2" id="KW-0229">DNA integration</keyword>
<evidence type="ECO:0000256" key="4">
    <source>
        <dbReference type="ARBA" id="ARBA00023172"/>
    </source>
</evidence>
<protein>
    <submittedName>
        <fullName evidence="8">Site-specific recombinase XerD</fullName>
    </submittedName>
</protein>
<gene>
    <name evidence="8" type="ORF">SAMN06265222_12288</name>
</gene>
<dbReference type="InterPro" id="IPR013762">
    <property type="entry name" value="Integrase-like_cat_sf"/>
</dbReference>
<proteinExistence type="inferred from homology"/>
<dbReference type="SUPFAM" id="SSF56349">
    <property type="entry name" value="DNA breaking-rejoining enzymes"/>
    <property type="match status" value="1"/>
</dbReference>
<dbReference type="CDD" id="cd00397">
    <property type="entry name" value="DNA_BRE_C"/>
    <property type="match status" value="1"/>
</dbReference>
<name>A0ABY1QQ33_9BACT</name>
<dbReference type="Gene3D" id="1.10.150.130">
    <property type="match status" value="1"/>
</dbReference>
<dbReference type="InterPro" id="IPR050090">
    <property type="entry name" value="Tyrosine_recombinase_XerCD"/>
</dbReference>
<dbReference type="Gene3D" id="1.10.443.10">
    <property type="entry name" value="Intergrase catalytic core"/>
    <property type="match status" value="1"/>
</dbReference>
<dbReference type="InterPro" id="IPR044068">
    <property type="entry name" value="CB"/>
</dbReference>
<keyword evidence="9" id="KW-1185">Reference proteome</keyword>
<comment type="caution">
    <text evidence="8">The sequence shown here is derived from an EMBL/GenBank/DDBJ whole genome shotgun (WGS) entry which is preliminary data.</text>
</comment>
<keyword evidence="3 5" id="KW-0238">DNA-binding</keyword>
<evidence type="ECO:0000259" key="6">
    <source>
        <dbReference type="PROSITE" id="PS51898"/>
    </source>
</evidence>
<evidence type="ECO:0000259" key="7">
    <source>
        <dbReference type="PROSITE" id="PS51900"/>
    </source>
</evidence>
<dbReference type="InterPro" id="IPR011010">
    <property type="entry name" value="DNA_brk_join_enz"/>
</dbReference>
<dbReference type="PROSITE" id="PS51898">
    <property type="entry name" value="TYR_RECOMBINASE"/>
    <property type="match status" value="1"/>
</dbReference>
<evidence type="ECO:0000313" key="8">
    <source>
        <dbReference type="EMBL" id="SMP77076.1"/>
    </source>
</evidence>
<feature type="domain" description="Tyr recombinase" evidence="6">
    <location>
        <begin position="151"/>
        <end position="327"/>
    </location>
</feature>
<comment type="similarity">
    <text evidence="1">Belongs to the 'phage' integrase family.</text>
</comment>
<evidence type="ECO:0000256" key="1">
    <source>
        <dbReference type="ARBA" id="ARBA00008857"/>
    </source>
</evidence>
<evidence type="ECO:0000313" key="9">
    <source>
        <dbReference type="Proteomes" id="UP001158067"/>
    </source>
</evidence>
<evidence type="ECO:0000256" key="2">
    <source>
        <dbReference type="ARBA" id="ARBA00022908"/>
    </source>
</evidence>
<sequence length="332" mass="38433">MRQPKPFYRKSKQAWYVQVGKRQVSLGKDEKQAWKRYHQVMAENEPIKDNTTIETLFERYLDWVQEHRKPGTYTKVRYLLSRFARFIGKKAKVAKLSGADLSRWVESESTWNSTTRSDGIKAVLRCFNWAVGKQYLVANHVASVPEKPSRKRREVVYSDTEWQELRGYVNDTAFGDLLDFMWETGCRPLEARMLESRHVDLKAGVAIFPPSEAKGGKHERVIYLTDTAAEICQRRVERYPSGPIMRNKTGRPWTKDAIGCRFQRLTRKLGRRACAYAIRHSFATQGLINGLDSLTLSQLMGHSDVSTLAKNYAHLAKNPSYLREQARKLRKT</sequence>
<dbReference type="InterPro" id="IPR010998">
    <property type="entry name" value="Integrase_recombinase_N"/>
</dbReference>
<dbReference type="Pfam" id="PF00589">
    <property type="entry name" value="Phage_integrase"/>
    <property type="match status" value="1"/>
</dbReference>
<organism evidence="8 9">
    <name type="scientific">Neorhodopirellula lusitana</name>
    <dbReference type="NCBI Taxonomy" id="445327"/>
    <lineage>
        <taxon>Bacteria</taxon>
        <taxon>Pseudomonadati</taxon>
        <taxon>Planctomycetota</taxon>
        <taxon>Planctomycetia</taxon>
        <taxon>Pirellulales</taxon>
        <taxon>Pirellulaceae</taxon>
        <taxon>Neorhodopirellula</taxon>
    </lineage>
</organism>
<reference evidence="8 9" key="1">
    <citation type="submission" date="2017-05" db="EMBL/GenBank/DDBJ databases">
        <authorList>
            <person name="Varghese N."/>
            <person name="Submissions S."/>
        </authorList>
    </citation>
    <scope>NUCLEOTIDE SEQUENCE [LARGE SCALE GENOMIC DNA]</scope>
    <source>
        <strain evidence="8 9">DSM 25457</strain>
    </source>
</reference>
<keyword evidence="4" id="KW-0233">DNA recombination</keyword>
<dbReference type="InterPro" id="IPR002104">
    <property type="entry name" value="Integrase_catalytic"/>
</dbReference>